<protein>
    <recommendedName>
        <fullName evidence="4">DUF7792 domain-containing protein</fullName>
    </recommendedName>
</protein>
<evidence type="ECO:0000313" key="5">
    <source>
        <dbReference type="EMBL" id="KAJ8451609.1"/>
    </source>
</evidence>
<evidence type="ECO:0000256" key="3">
    <source>
        <dbReference type="SAM" id="MobiDB-lite"/>
    </source>
</evidence>
<dbReference type="SUPFAM" id="SSF48371">
    <property type="entry name" value="ARM repeat"/>
    <property type="match status" value="1"/>
</dbReference>
<organism evidence="5 6">
    <name type="scientific">Carnegiea gigantea</name>
    <dbReference type="NCBI Taxonomy" id="171969"/>
    <lineage>
        <taxon>Eukaryota</taxon>
        <taxon>Viridiplantae</taxon>
        <taxon>Streptophyta</taxon>
        <taxon>Embryophyta</taxon>
        <taxon>Tracheophyta</taxon>
        <taxon>Spermatophyta</taxon>
        <taxon>Magnoliopsida</taxon>
        <taxon>eudicotyledons</taxon>
        <taxon>Gunneridae</taxon>
        <taxon>Pentapetalae</taxon>
        <taxon>Caryophyllales</taxon>
        <taxon>Cactineae</taxon>
        <taxon>Cactaceae</taxon>
        <taxon>Cactoideae</taxon>
        <taxon>Echinocereeae</taxon>
        <taxon>Carnegiea</taxon>
    </lineage>
</organism>
<dbReference type="Pfam" id="PF25055">
    <property type="entry name" value="DUF7792"/>
    <property type="match status" value="1"/>
</dbReference>
<feature type="domain" description="DUF7792" evidence="4">
    <location>
        <begin position="15"/>
        <end position="135"/>
    </location>
</feature>
<dbReference type="SMART" id="SM00185">
    <property type="entry name" value="ARM"/>
    <property type="match status" value="2"/>
</dbReference>
<reference evidence="5" key="1">
    <citation type="submission" date="2022-04" db="EMBL/GenBank/DDBJ databases">
        <title>Carnegiea gigantea Genome sequencing and assembly v2.</title>
        <authorList>
            <person name="Copetti D."/>
            <person name="Sanderson M.J."/>
            <person name="Burquez A."/>
            <person name="Wojciechowski M.F."/>
        </authorList>
    </citation>
    <scope>NUCLEOTIDE SEQUENCE</scope>
    <source>
        <strain evidence="5">SGP5-SGP5p</strain>
        <tissue evidence="5">Aerial part</tissue>
    </source>
</reference>
<feature type="compositionally biased region" description="Low complexity" evidence="3">
    <location>
        <begin position="320"/>
        <end position="333"/>
    </location>
</feature>
<dbReference type="InterPro" id="IPR016024">
    <property type="entry name" value="ARM-type_fold"/>
</dbReference>
<dbReference type="AlphaFoldDB" id="A0A9Q1KXP6"/>
<keyword evidence="1" id="KW-0677">Repeat</keyword>
<evidence type="ECO:0000256" key="2">
    <source>
        <dbReference type="PROSITE-ProRule" id="PRU00259"/>
    </source>
</evidence>
<dbReference type="InterPro" id="IPR036537">
    <property type="entry name" value="Adaptor_Cbl_N_dom_sf"/>
</dbReference>
<evidence type="ECO:0000313" key="6">
    <source>
        <dbReference type="Proteomes" id="UP001153076"/>
    </source>
</evidence>
<gene>
    <name evidence="5" type="ORF">Cgig2_018243</name>
</gene>
<dbReference type="Pfam" id="PF00514">
    <property type="entry name" value="Arm"/>
    <property type="match status" value="1"/>
</dbReference>
<sequence length="602" mass="66871">MSPAAAPLPEEMRIQEELSYPILLSERIRKAVDDAVFFKVDCSDIGKQVDHLSTMLRSAVRLSSSAAVQLYDRPIRRVSNDVSRNLYRALSLIRRCRRRSFLCRVVRMVSTAEFRKVLSLLEASIGDMQWLLSILDCTGGGGSGTGISLSLPPITSNDPILAWVWSFIATVQMASQISDRIEAANELTSLAEDNDRNKKIIVEEGGVPPLLKLLKETSSSDAQIAAANALCSIANHHERVLSDSPMRVQIRVSNLVATMVEHDSFAKEEFARENVIRPLVSLLSFETFEGELDPKRFSFHSIVQINEERENKERNSKPQLLPSLSLYSSDGVSSRGGQNRKERENESPEVKRELKISCSRALLMLAKDSLSNSRSISETKGLLCLAKLIEKETGELQRNCLMAVMEITLAAELNADLRRSAFKTNSTAARAVVEQLLNVINETDDLSLQIPAVKSLGALSRTFPARETRVIGPLVAQLSNNDIDVATEAAIALAKFAYPENFLCQEHSKAIIEFDGVLPLMRLAQANERAQAHGLILLCYLAINASNHQALERAKVLTALEAAERIVSPQQVHLRDLINKAICHLHLYRGHIHPHRQPSLRK</sequence>
<dbReference type="Gene3D" id="1.25.10.10">
    <property type="entry name" value="Leucine-rich Repeat Variant"/>
    <property type="match status" value="3"/>
</dbReference>
<dbReference type="Gene3D" id="1.20.930.20">
    <property type="entry name" value="Adaptor protein Cbl, N-terminal domain"/>
    <property type="match status" value="1"/>
</dbReference>
<feature type="repeat" description="ARM" evidence="2">
    <location>
        <begin position="205"/>
        <end position="238"/>
    </location>
</feature>
<keyword evidence="6" id="KW-1185">Reference proteome</keyword>
<dbReference type="Proteomes" id="UP001153076">
    <property type="component" value="Unassembled WGS sequence"/>
</dbReference>
<name>A0A9Q1KXP6_9CARY</name>
<dbReference type="InterPro" id="IPR000225">
    <property type="entry name" value="Armadillo"/>
</dbReference>
<dbReference type="OrthoDB" id="1683831at2759"/>
<dbReference type="PANTHER" id="PTHR46168:SF1">
    <property type="entry name" value="ARMADILLO REPEAT ONLY 4"/>
    <property type="match status" value="1"/>
</dbReference>
<accession>A0A9Q1KXP6</accession>
<evidence type="ECO:0000259" key="4">
    <source>
        <dbReference type="Pfam" id="PF25055"/>
    </source>
</evidence>
<dbReference type="InterPro" id="IPR011989">
    <property type="entry name" value="ARM-like"/>
</dbReference>
<dbReference type="GO" id="GO:0007166">
    <property type="term" value="P:cell surface receptor signaling pathway"/>
    <property type="evidence" value="ECO:0007669"/>
    <property type="project" value="InterPro"/>
</dbReference>
<comment type="caution">
    <text evidence="5">The sequence shown here is derived from an EMBL/GenBank/DDBJ whole genome shotgun (WGS) entry which is preliminary data.</text>
</comment>
<feature type="compositionally biased region" description="Basic and acidic residues" evidence="3">
    <location>
        <begin position="339"/>
        <end position="352"/>
    </location>
</feature>
<evidence type="ECO:0000256" key="1">
    <source>
        <dbReference type="ARBA" id="ARBA00022737"/>
    </source>
</evidence>
<dbReference type="PANTHER" id="PTHR46168">
    <property type="entry name" value="ARMADILLO REPEAT ONLY 4"/>
    <property type="match status" value="1"/>
</dbReference>
<feature type="region of interest" description="Disordered" evidence="3">
    <location>
        <begin position="308"/>
        <end position="352"/>
    </location>
</feature>
<dbReference type="EMBL" id="JAKOGI010000008">
    <property type="protein sequence ID" value="KAJ8451609.1"/>
    <property type="molecule type" value="Genomic_DNA"/>
</dbReference>
<dbReference type="InterPro" id="IPR056694">
    <property type="entry name" value="DUF7792"/>
</dbReference>
<proteinExistence type="predicted"/>
<dbReference type="PROSITE" id="PS50176">
    <property type="entry name" value="ARM_REPEAT"/>
    <property type="match status" value="1"/>
</dbReference>